<sequence length="134" mass="14537">MLASSAWRRGFGALADVNVSFDLTCRHTQLSPFAKFLSKHPDIPVIVDHLGSPVLGDGHVQEVWLDGIQALAALPNTFMKISGLSQAGSHWSTSSIRPLVDQVLGAFGSERCMLGSNFTVEKLTSSYNAVWMAY</sequence>
<dbReference type="Gene3D" id="3.20.20.140">
    <property type="entry name" value="Metal-dependent hydrolases"/>
    <property type="match status" value="1"/>
</dbReference>
<dbReference type="InterPro" id="IPR032466">
    <property type="entry name" value="Metal_Hydrolase"/>
</dbReference>
<keyword evidence="3" id="KW-0378">Hydrolase</keyword>
<dbReference type="STRING" id="985054.SAMN05444358_1011724"/>
<dbReference type="AlphaFoldDB" id="A0A1H2W9W6"/>
<comment type="similarity">
    <text evidence="1">Belongs to the metallo-dependent hydrolases superfamily.</text>
</comment>
<dbReference type="PANTHER" id="PTHR43569:SF2">
    <property type="entry name" value="AMIDOHYDROLASE-RELATED DOMAIN-CONTAINING PROTEIN"/>
    <property type="match status" value="1"/>
</dbReference>
<dbReference type="Proteomes" id="UP000183400">
    <property type="component" value="Unassembled WGS sequence"/>
</dbReference>
<accession>A0A1H2W9W6</accession>
<dbReference type="InterPro" id="IPR006680">
    <property type="entry name" value="Amidohydro-rel"/>
</dbReference>
<reference evidence="4" key="1">
    <citation type="submission" date="2016-10" db="EMBL/GenBank/DDBJ databases">
        <authorList>
            <person name="Varghese N."/>
            <person name="Submissions S."/>
        </authorList>
    </citation>
    <scope>NUCLEOTIDE SEQUENCE [LARGE SCALE GENOMIC DNA]</scope>
    <source>
        <strain evidence="4">DSM 27839</strain>
    </source>
</reference>
<dbReference type="SUPFAM" id="SSF51556">
    <property type="entry name" value="Metallo-dependent hydrolases"/>
    <property type="match status" value="1"/>
</dbReference>
<keyword evidence="4" id="KW-1185">Reference proteome</keyword>
<dbReference type="Pfam" id="PF04909">
    <property type="entry name" value="Amidohydro_2"/>
    <property type="match status" value="1"/>
</dbReference>
<dbReference type="PANTHER" id="PTHR43569">
    <property type="entry name" value="AMIDOHYDROLASE"/>
    <property type="match status" value="1"/>
</dbReference>
<name>A0A1H2W9W6_9RHOB</name>
<gene>
    <name evidence="3" type="ORF">SAMN05444358_1011724</name>
</gene>
<dbReference type="RefSeq" id="WP_074736035.1">
    <property type="nucleotide sequence ID" value="NZ_FNNP01000001.1"/>
</dbReference>
<dbReference type="OrthoDB" id="9787654at2"/>
<proteinExistence type="inferred from homology"/>
<feature type="domain" description="Amidohydrolase-related" evidence="2">
    <location>
        <begin position="6"/>
        <end position="132"/>
    </location>
</feature>
<dbReference type="EMBL" id="FNNP01000001">
    <property type="protein sequence ID" value="SDW77493.1"/>
    <property type="molecule type" value="Genomic_DNA"/>
</dbReference>
<dbReference type="GO" id="GO:0016787">
    <property type="term" value="F:hydrolase activity"/>
    <property type="evidence" value="ECO:0007669"/>
    <property type="project" value="UniProtKB-KW"/>
</dbReference>
<organism evidence="3 4">
    <name type="scientific">Ruegeria halocynthiae</name>
    <dbReference type="NCBI Taxonomy" id="985054"/>
    <lineage>
        <taxon>Bacteria</taxon>
        <taxon>Pseudomonadati</taxon>
        <taxon>Pseudomonadota</taxon>
        <taxon>Alphaproteobacteria</taxon>
        <taxon>Rhodobacterales</taxon>
        <taxon>Roseobacteraceae</taxon>
        <taxon>Ruegeria</taxon>
    </lineage>
</organism>
<evidence type="ECO:0000259" key="2">
    <source>
        <dbReference type="Pfam" id="PF04909"/>
    </source>
</evidence>
<evidence type="ECO:0000256" key="1">
    <source>
        <dbReference type="ARBA" id="ARBA00038310"/>
    </source>
</evidence>
<evidence type="ECO:0000313" key="3">
    <source>
        <dbReference type="EMBL" id="SDW77493.1"/>
    </source>
</evidence>
<evidence type="ECO:0000313" key="4">
    <source>
        <dbReference type="Proteomes" id="UP000183400"/>
    </source>
</evidence>
<protein>
    <submittedName>
        <fullName evidence="3">Amidohydrolase</fullName>
    </submittedName>
</protein>
<dbReference type="InterPro" id="IPR052350">
    <property type="entry name" value="Metallo-dep_Lactonases"/>
</dbReference>